<accession>A0ABQ5E4F3</accession>
<reference evidence="1" key="1">
    <citation type="journal article" date="2022" name="Int. J. Mol. Sci.">
        <title>Draft Genome of Tanacetum Coccineum: Genomic Comparison of Closely Related Tanacetum-Family Plants.</title>
        <authorList>
            <person name="Yamashiro T."/>
            <person name="Shiraishi A."/>
            <person name="Nakayama K."/>
            <person name="Satake H."/>
        </authorList>
    </citation>
    <scope>NUCLEOTIDE SEQUENCE</scope>
</reference>
<organism evidence="1 2">
    <name type="scientific">Tanacetum coccineum</name>
    <dbReference type="NCBI Taxonomy" id="301880"/>
    <lineage>
        <taxon>Eukaryota</taxon>
        <taxon>Viridiplantae</taxon>
        <taxon>Streptophyta</taxon>
        <taxon>Embryophyta</taxon>
        <taxon>Tracheophyta</taxon>
        <taxon>Spermatophyta</taxon>
        <taxon>Magnoliopsida</taxon>
        <taxon>eudicotyledons</taxon>
        <taxon>Gunneridae</taxon>
        <taxon>Pentapetalae</taxon>
        <taxon>asterids</taxon>
        <taxon>campanulids</taxon>
        <taxon>Asterales</taxon>
        <taxon>Asteraceae</taxon>
        <taxon>Asteroideae</taxon>
        <taxon>Anthemideae</taxon>
        <taxon>Anthemidinae</taxon>
        <taxon>Tanacetum</taxon>
    </lineage>
</organism>
<sequence length="124" mass="14038">MSQLPAALLSDVFRMKIVVCLECYDTLGEQFYNVGKSNVSRAIFITSNTDIEYFMQSEYLVFLLDQQKGKLVMEYIQKVGEGEPKSSRLDLSALGSLKIASWPDWVSPTSLKTDRSIGHETNYL</sequence>
<reference evidence="1" key="2">
    <citation type="submission" date="2022-01" db="EMBL/GenBank/DDBJ databases">
        <authorList>
            <person name="Yamashiro T."/>
            <person name="Shiraishi A."/>
            <person name="Satake H."/>
            <person name="Nakayama K."/>
        </authorList>
    </citation>
    <scope>NUCLEOTIDE SEQUENCE</scope>
</reference>
<proteinExistence type="predicted"/>
<dbReference type="Gene3D" id="3.50.30.30">
    <property type="match status" value="1"/>
</dbReference>
<dbReference type="Proteomes" id="UP001151760">
    <property type="component" value="Unassembled WGS sequence"/>
</dbReference>
<name>A0ABQ5E4F3_9ASTR</name>
<keyword evidence="2" id="KW-1185">Reference proteome</keyword>
<protein>
    <submittedName>
        <fullName evidence="1">Uncharacterized protein</fullName>
    </submittedName>
</protein>
<evidence type="ECO:0000313" key="1">
    <source>
        <dbReference type="EMBL" id="GJT45444.1"/>
    </source>
</evidence>
<gene>
    <name evidence="1" type="ORF">Tco_0954159</name>
</gene>
<evidence type="ECO:0000313" key="2">
    <source>
        <dbReference type="Proteomes" id="UP001151760"/>
    </source>
</evidence>
<comment type="caution">
    <text evidence="1">The sequence shown here is derived from an EMBL/GenBank/DDBJ whole genome shotgun (WGS) entry which is preliminary data.</text>
</comment>
<dbReference type="EMBL" id="BQNB010015902">
    <property type="protein sequence ID" value="GJT45444.1"/>
    <property type="molecule type" value="Genomic_DNA"/>
</dbReference>